<evidence type="ECO:0008006" key="5">
    <source>
        <dbReference type="Google" id="ProtNLM"/>
    </source>
</evidence>
<keyword evidence="4" id="KW-1185">Reference proteome</keyword>
<gene>
    <name evidence="3" type="ORF">KEC56_02560</name>
</gene>
<keyword evidence="1" id="KW-0175">Coiled coil</keyword>
<dbReference type="RefSeq" id="WP_175987814.1">
    <property type="nucleotide sequence ID" value="NZ_JAGTTM010000001.1"/>
</dbReference>
<keyword evidence="2" id="KW-0472">Membrane</keyword>
<evidence type="ECO:0000313" key="3">
    <source>
        <dbReference type="EMBL" id="MCC2028417.1"/>
    </source>
</evidence>
<feature type="coiled-coil region" evidence="1">
    <location>
        <begin position="58"/>
        <end position="85"/>
    </location>
</feature>
<accession>A0A9X1LM64</accession>
<evidence type="ECO:0000313" key="4">
    <source>
        <dbReference type="Proteomes" id="UP001139289"/>
    </source>
</evidence>
<protein>
    <recommendedName>
        <fullName evidence="5">Tfp pilus assembly protein PilO</fullName>
    </recommendedName>
</protein>
<dbReference type="EMBL" id="JAGTTM010000001">
    <property type="protein sequence ID" value="MCC2028417.1"/>
    <property type="molecule type" value="Genomic_DNA"/>
</dbReference>
<sequence>MSRYRFSLIVVGLLAFLVLIGGWFIGVQPQLDRISTANTQTDSVRQLNQIQQAKNTALAEDDAHLDEYKAQLASTQAEIPAARSQQALIDQINAAAGSAGVTMTALRFEPAQAYVAPVGVSLDTASSGTLVAIAVSLSAQGDRAALESFTANLQASTRLITVIDSQYTGPEDAQLTLNGATWVLVPLEQPAQ</sequence>
<organism evidence="3 4">
    <name type="scientific">Microbacterium tenebrionis</name>
    <dbReference type="NCBI Taxonomy" id="2830665"/>
    <lineage>
        <taxon>Bacteria</taxon>
        <taxon>Bacillati</taxon>
        <taxon>Actinomycetota</taxon>
        <taxon>Actinomycetes</taxon>
        <taxon>Micrococcales</taxon>
        <taxon>Microbacteriaceae</taxon>
        <taxon>Microbacterium</taxon>
    </lineage>
</organism>
<comment type="caution">
    <text evidence="3">The sequence shown here is derived from an EMBL/GenBank/DDBJ whole genome shotgun (WGS) entry which is preliminary data.</text>
</comment>
<name>A0A9X1LM64_9MICO</name>
<dbReference type="AlphaFoldDB" id="A0A9X1LM64"/>
<keyword evidence="2" id="KW-1133">Transmembrane helix</keyword>
<dbReference type="Gene3D" id="3.30.70.60">
    <property type="match status" value="1"/>
</dbReference>
<evidence type="ECO:0000256" key="2">
    <source>
        <dbReference type="SAM" id="Phobius"/>
    </source>
</evidence>
<dbReference type="Proteomes" id="UP001139289">
    <property type="component" value="Unassembled WGS sequence"/>
</dbReference>
<evidence type="ECO:0000256" key="1">
    <source>
        <dbReference type="SAM" id="Coils"/>
    </source>
</evidence>
<keyword evidence="2" id="KW-0812">Transmembrane</keyword>
<feature type="transmembrane region" description="Helical" evidence="2">
    <location>
        <begin position="6"/>
        <end position="25"/>
    </location>
</feature>
<proteinExistence type="predicted"/>
<reference evidence="3" key="1">
    <citation type="submission" date="2021-04" db="EMBL/GenBank/DDBJ databases">
        <title>Microbacterium tenobrionis sp. nov. and Microbacterium allomyrinae sp. nov., isolated from larvae of Tenobrio molitor and Allomyrina dichotoma, respectively.</title>
        <authorList>
            <person name="Lee S.D."/>
        </authorList>
    </citation>
    <scope>NUCLEOTIDE SEQUENCE</scope>
    <source>
        <strain evidence="3">YMB-B2</strain>
    </source>
</reference>
<dbReference type="InterPro" id="IPR014717">
    <property type="entry name" value="Transl_elong_EF1B/ribsomal_bS6"/>
</dbReference>